<dbReference type="InterPro" id="IPR037053">
    <property type="entry name" value="Phage_tail_collar_dom_sf"/>
</dbReference>
<dbReference type="AlphaFoldDB" id="A0A2D3TFU2"/>
<dbReference type="PANTHER" id="PTHR35191:SF1">
    <property type="entry name" value="PROPHAGE SIDE TAIL FIBER PROTEIN HOMOLOG STFQ-RELATED"/>
    <property type="match status" value="1"/>
</dbReference>
<name>A0A2D3TFU2_9ENTR</name>
<dbReference type="RefSeq" id="WP_100097118.1">
    <property type="nucleotide sequence ID" value="NZ_CP017613.1"/>
</dbReference>
<gene>
    <name evidence="2" type="ORF">BJP43_05700</name>
</gene>
<evidence type="ECO:0000259" key="1">
    <source>
        <dbReference type="Pfam" id="PF07484"/>
    </source>
</evidence>
<dbReference type="Pfam" id="PF07484">
    <property type="entry name" value="Collar"/>
    <property type="match status" value="1"/>
</dbReference>
<accession>A0A2D3TFU2</accession>
<dbReference type="Proteomes" id="UP000229055">
    <property type="component" value="Chromosome"/>
</dbReference>
<evidence type="ECO:0000313" key="2">
    <source>
        <dbReference type="EMBL" id="ATW34677.1"/>
    </source>
</evidence>
<sequence>MLRLEVPVGVPLPWPTDRPPTGWLLCNGARFDKTQYPLLASAYPSGQLPDLRGEFIRGADAGRQVDTGRTVLSTQGDAIRNITGQFGYVRQGQWAPWVTATGAFYQTSTFSAAIKRGDPDNWGSVSAFDASRVVPTAHENRPRNVAFNYIVRGA</sequence>
<dbReference type="InterPro" id="IPR011083">
    <property type="entry name" value="Phage_tail_collar_dom"/>
</dbReference>
<protein>
    <submittedName>
        <fullName evidence="2">Phage tail protein</fullName>
    </submittedName>
</protein>
<reference evidence="3" key="1">
    <citation type="submission" date="2016-10" db="EMBL/GenBank/DDBJ databases">
        <authorList>
            <person name="Chevignon G."/>
        </authorList>
    </citation>
    <scope>NUCLEOTIDE SEQUENCE [LARGE SCALE GENOMIC DNA]</scope>
    <source>
        <strain evidence="3">ZA17</strain>
    </source>
</reference>
<dbReference type="Gene3D" id="3.90.1340.10">
    <property type="entry name" value="Phage tail collar domain"/>
    <property type="match status" value="1"/>
</dbReference>
<organism evidence="2 3">
    <name type="scientific">Candidatus Williamhamiltonella defendens</name>
    <dbReference type="NCBI Taxonomy" id="138072"/>
    <lineage>
        <taxon>Bacteria</taxon>
        <taxon>Pseudomonadati</taxon>
        <taxon>Pseudomonadota</taxon>
        <taxon>Gammaproteobacteria</taxon>
        <taxon>Enterobacterales</taxon>
        <taxon>Enterobacteriaceae</taxon>
        <taxon>aphid secondary symbionts</taxon>
        <taxon>Candidatus Williamhamiltonella</taxon>
    </lineage>
</organism>
<feature type="domain" description="Phage tail collar" evidence="1">
    <location>
        <begin position="9"/>
        <end position="56"/>
    </location>
</feature>
<dbReference type="InterPro" id="IPR051934">
    <property type="entry name" value="Phage_Tail_Fiber_Structural"/>
</dbReference>
<dbReference type="SUPFAM" id="SSF88874">
    <property type="entry name" value="Receptor-binding domain of short tail fibre protein gp12"/>
    <property type="match status" value="1"/>
</dbReference>
<dbReference type="PANTHER" id="PTHR35191">
    <property type="entry name" value="PROPHAGE SIDE TAIL FIBER PROTEIN HOMOLOG STFQ-RELATED"/>
    <property type="match status" value="1"/>
</dbReference>
<reference evidence="3" key="2">
    <citation type="submission" date="2017-11" db="EMBL/GenBank/DDBJ databases">
        <title>PacBio sequencing of new strain of the secondary endosymbiont Candidatus Hamiltonella defensa.</title>
        <authorList>
            <person name="Strand M.R."/>
            <person name="Oliver K."/>
        </authorList>
    </citation>
    <scope>NUCLEOTIDE SEQUENCE [LARGE SCALE GENOMIC DNA]</scope>
    <source>
        <strain evidence="3">ZA17</strain>
    </source>
</reference>
<dbReference type="EMBL" id="CP017613">
    <property type="protein sequence ID" value="ATW34677.1"/>
    <property type="molecule type" value="Genomic_DNA"/>
</dbReference>
<proteinExistence type="predicted"/>
<evidence type="ECO:0000313" key="3">
    <source>
        <dbReference type="Proteomes" id="UP000229055"/>
    </source>
</evidence>